<organism evidence="4 5">
    <name type="scientific">Lymnaea stagnalis</name>
    <name type="common">Great pond snail</name>
    <name type="synonym">Helix stagnalis</name>
    <dbReference type="NCBI Taxonomy" id="6523"/>
    <lineage>
        <taxon>Eukaryota</taxon>
        <taxon>Metazoa</taxon>
        <taxon>Spiralia</taxon>
        <taxon>Lophotrochozoa</taxon>
        <taxon>Mollusca</taxon>
        <taxon>Gastropoda</taxon>
        <taxon>Heterobranchia</taxon>
        <taxon>Euthyneura</taxon>
        <taxon>Panpulmonata</taxon>
        <taxon>Hygrophila</taxon>
        <taxon>Lymnaeoidea</taxon>
        <taxon>Lymnaeidae</taxon>
        <taxon>Lymnaea</taxon>
    </lineage>
</organism>
<name>A0AAV2I8C0_LYMST</name>
<feature type="domain" description="G-patch" evidence="3">
    <location>
        <begin position="321"/>
        <end position="367"/>
    </location>
</feature>
<dbReference type="InterPro" id="IPR000467">
    <property type="entry name" value="G_patch_dom"/>
</dbReference>
<evidence type="ECO:0000256" key="1">
    <source>
        <dbReference type="PROSITE-ProRule" id="PRU00023"/>
    </source>
</evidence>
<dbReference type="Pfam" id="PF12796">
    <property type="entry name" value="Ank_2"/>
    <property type="match status" value="1"/>
</dbReference>
<evidence type="ECO:0000259" key="3">
    <source>
        <dbReference type="PROSITE" id="PS50174"/>
    </source>
</evidence>
<proteinExistence type="predicted"/>
<dbReference type="Gene3D" id="1.25.40.20">
    <property type="entry name" value="Ankyrin repeat-containing domain"/>
    <property type="match status" value="1"/>
</dbReference>
<dbReference type="SMART" id="SM00248">
    <property type="entry name" value="ANK"/>
    <property type="match status" value="1"/>
</dbReference>
<dbReference type="PANTHER" id="PTHR20923">
    <property type="entry name" value="BAT4 PROTEIN-RELATED"/>
    <property type="match status" value="1"/>
</dbReference>
<comment type="caution">
    <text evidence="4">The sequence shown here is derived from an EMBL/GenBank/DDBJ whole genome shotgun (WGS) entry which is preliminary data.</text>
</comment>
<gene>
    <name evidence="4" type="ORF">GSLYS_00016335001</name>
</gene>
<dbReference type="InterPro" id="IPR039146">
    <property type="entry name" value="GPANK1"/>
</dbReference>
<dbReference type="InterPro" id="IPR002110">
    <property type="entry name" value="Ankyrin_rpt"/>
</dbReference>
<dbReference type="GO" id="GO:0003676">
    <property type="term" value="F:nucleic acid binding"/>
    <property type="evidence" value="ECO:0007669"/>
    <property type="project" value="InterPro"/>
</dbReference>
<accession>A0AAV2I8C0</accession>
<feature type="compositionally biased region" description="Basic and acidic residues" evidence="2">
    <location>
        <begin position="61"/>
        <end position="73"/>
    </location>
</feature>
<feature type="repeat" description="ANK" evidence="1">
    <location>
        <begin position="205"/>
        <end position="237"/>
    </location>
</feature>
<protein>
    <recommendedName>
        <fullName evidence="3">G-patch domain-containing protein</fullName>
    </recommendedName>
</protein>
<dbReference type="SUPFAM" id="SSF48403">
    <property type="entry name" value="Ankyrin repeat"/>
    <property type="match status" value="1"/>
</dbReference>
<dbReference type="Proteomes" id="UP001497497">
    <property type="component" value="Unassembled WGS sequence"/>
</dbReference>
<dbReference type="PROSITE" id="PS50174">
    <property type="entry name" value="G_PATCH"/>
    <property type="match status" value="1"/>
</dbReference>
<dbReference type="PROSITE" id="PS50297">
    <property type="entry name" value="ANK_REP_REGION"/>
    <property type="match status" value="1"/>
</dbReference>
<evidence type="ECO:0000313" key="5">
    <source>
        <dbReference type="Proteomes" id="UP001497497"/>
    </source>
</evidence>
<keyword evidence="5" id="KW-1185">Reference proteome</keyword>
<dbReference type="PANTHER" id="PTHR20923:SF1">
    <property type="entry name" value="G PATCH DOMAIN AND ANKYRIN REPEAT-CONTAINING PROTEIN 1"/>
    <property type="match status" value="1"/>
</dbReference>
<dbReference type="InterPro" id="IPR036770">
    <property type="entry name" value="Ankyrin_rpt-contain_sf"/>
</dbReference>
<dbReference type="SMART" id="SM00443">
    <property type="entry name" value="G_patch"/>
    <property type="match status" value="1"/>
</dbReference>
<dbReference type="Pfam" id="PF01585">
    <property type="entry name" value="G-patch"/>
    <property type="match status" value="1"/>
</dbReference>
<evidence type="ECO:0000313" key="4">
    <source>
        <dbReference type="EMBL" id="CAL1542801.1"/>
    </source>
</evidence>
<evidence type="ECO:0000256" key="2">
    <source>
        <dbReference type="SAM" id="MobiDB-lite"/>
    </source>
</evidence>
<dbReference type="AlphaFoldDB" id="A0AAV2I8C0"/>
<reference evidence="4 5" key="1">
    <citation type="submission" date="2024-04" db="EMBL/GenBank/DDBJ databases">
        <authorList>
            <consortium name="Genoscope - CEA"/>
            <person name="William W."/>
        </authorList>
    </citation>
    <scope>NUCLEOTIDE SEQUENCE [LARGE SCALE GENOMIC DNA]</scope>
</reference>
<dbReference type="PROSITE" id="PS50088">
    <property type="entry name" value="ANK_REPEAT"/>
    <property type="match status" value="1"/>
</dbReference>
<keyword evidence="1" id="KW-0040">ANK repeat</keyword>
<feature type="region of interest" description="Disordered" evidence="2">
    <location>
        <begin position="52"/>
        <end position="73"/>
    </location>
</feature>
<sequence>MATIDPAYRNLIQFVPAQVELTSYERIKHVDRTLSRKDAGDAAKNFYESIINEPPGVQSSDHLRESKKEKRTKDIRKYRVNHCKEKICRDDRNTRIHSRLKEETHQTKQLSTNSVEESRAVVSSTFPNNSYLNQGLEVINSSETSTNSQLEPESAACRTNSTYSPILTKEKRHHFKLLQYGQLGELHEVKKLLTNGADINYRDFYGWTVLMCAATEGHSELVRVLLECGADRALTNSNGQTAAELANYEGHSDLAHEINCFKQCNPITKNCVEQKDLPAKFFCSICNAEFSDQEKQSHQTSTIHLFNCKHKPKSPAYLIPENNKGFQMLLKTGWNVTQGLGPNGEGPRYPVKTILKRDRIGLGGESGTKRITHFNPRDQTAVARPGSNPERKLTARKAAKYAAKLKERKTKQLEKHLRQQFNEAF</sequence>
<dbReference type="EMBL" id="CAXITT010000507">
    <property type="protein sequence ID" value="CAL1542801.1"/>
    <property type="molecule type" value="Genomic_DNA"/>
</dbReference>